<dbReference type="EMBL" id="AUZM01000161">
    <property type="protein sequence ID" value="ERT03903.1"/>
    <property type="molecule type" value="Genomic_DNA"/>
</dbReference>
<dbReference type="PANTHER" id="PTHR34047">
    <property type="entry name" value="NUCLEAR INTRON MATURASE 1, MITOCHONDRIAL-RELATED"/>
    <property type="match status" value="1"/>
</dbReference>
<dbReference type="PROSITE" id="PS00028">
    <property type="entry name" value="ZINC_FINGER_C2H2_1"/>
    <property type="match status" value="1"/>
</dbReference>
<keyword evidence="2" id="KW-0378">Hydrolase</keyword>
<dbReference type="Pfam" id="PF13655">
    <property type="entry name" value="RVT_N"/>
    <property type="match status" value="1"/>
</dbReference>
<keyword evidence="2" id="KW-0540">Nuclease</keyword>
<dbReference type="Pfam" id="PF01844">
    <property type="entry name" value="HNH"/>
    <property type="match status" value="1"/>
</dbReference>
<dbReference type="OrthoDB" id="416072at2"/>
<protein>
    <submittedName>
        <fullName evidence="2">HNH endonuclease family protein</fullName>
    </submittedName>
</protein>
<proteinExistence type="predicted"/>
<dbReference type="GO" id="GO:0004519">
    <property type="term" value="F:endonuclease activity"/>
    <property type="evidence" value="ECO:0007669"/>
    <property type="project" value="UniProtKB-KW"/>
</dbReference>
<dbReference type="CDD" id="cd01651">
    <property type="entry name" value="RT_G2_intron"/>
    <property type="match status" value="1"/>
</dbReference>
<name>U7Q7Z4_9CYAN</name>
<dbReference type="InterPro" id="IPR013597">
    <property type="entry name" value="Mat_intron_G2"/>
</dbReference>
<dbReference type="GO" id="GO:0008270">
    <property type="term" value="F:zinc ion binding"/>
    <property type="evidence" value="ECO:0007669"/>
    <property type="project" value="InterPro"/>
</dbReference>
<dbReference type="SUPFAM" id="SSF56672">
    <property type="entry name" value="DNA/RNA polymerases"/>
    <property type="match status" value="1"/>
</dbReference>
<organism evidence="2 3">
    <name type="scientific">Lyngbya aestuarii BL J</name>
    <dbReference type="NCBI Taxonomy" id="1348334"/>
    <lineage>
        <taxon>Bacteria</taxon>
        <taxon>Bacillati</taxon>
        <taxon>Cyanobacteriota</taxon>
        <taxon>Cyanophyceae</taxon>
        <taxon>Oscillatoriophycideae</taxon>
        <taxon>Oscillatoriales</taxon>
        <taxon>Microcoleaceae</taxon>
        <taxon>Lyngbya</taxon>
    </lineage>
</organism>
<feature type="domain" description="Reverse transcriptase" evidence="1">
    <location>
        <begin position="87"/>
        <end position="320"/>
    </location>
</feature>
<dbReference type="InterPro" id="IPR003615">
    <property type="entry name" value="HNH_nuc"/>
</dbReference>
<keyword evidence="2" id="KW-0255">Endonuclease</keyword>
<dbReference type="Pfam" id="PF00078">
    <property type="entry name" value="RVT_1"/>
    <property type="match status" value="1"/>
</dbReference>
<dbReference type="Pfam" id="PF08388">
    <property type="entry name" value="GIIM"/>
    <property type="match status" value="1"/>
</dbReference>
<reference evidence="2 3" key="1">
    <citation type="journal article" date="2013" name="Front. Microbiol.">
        <title>Comparative genomic analyses of the cyanobacterium, Lyngbya aestuarii BL J, a powerful hydrogen producer.</title>
        <authorList>
            <person name="Kothari A."/>
            <person name="Vaughn M."/>
            <person name="Garcia-Pichel F."/>
        </authorList>
    </citation>
    <scope>NUCLEOTIDE SEQUENCE [LARGE SCALE GENOMIC DNA]</scope>
    <source>
        <strain evidence="2 3">BL J</strain>
    </source>
</reference>
<dbReference type="InterPro" id="IPR013087">
    <property type="entry name" value="Znf_C2H2_type"/>
</dbReference>
<dbReference type="SMART" id="SM00507">
    <property type="entry name" value="HNHc"/>
    <property type="match status" value="1"/>
</dbReference>
<dbReference type="PROSITE" id="PS50878">
    <property type="entry name" value="RT_POL"/>
    <property type="match status" value="1"/>
</dbReference>
<gene>
    <name evidence="2" type="ORF">M595_6156</name>
</gene>
<dbReference type="PANTHER" id="PTHR34047:SF10">
    <property type="entry name" value="GROUP II INTRON-ASSOCIATED OPEN READING FRAME"/>
    <property type="match status" value="1"/>
</dbReference>
<sequence length="542" mass="63535">MNTVQPMYEWNTIPWRKLERNVFKLKKRIYQASRRGNSQQVRRLQRLLLKSWSAKALAVRRVTQDNSGKKTAGIDGVKSLTPKQRMALIEKLDLKGKVQPIRRVWIPKPNKSEKRPLGIPTIQDRATQALVKMALEPQWEAKFEPNSYGFRPARSCHDAIQALHDMLRHHHKYVLDADIAGCFDNINHETLIKKLDTSPLISRIVKSWLKAGIMDNNVFQKNEKGTPQGGVISPLLANIALHGMENLIKSINKNAYMVRYADDFVILHNDLKVIEKCKEAIKEWLKRIGLELKPSKTKVINTLTSYDGQEAGFDFLGFNVRQYKVSKNNSGKRRKGFKTLTKPSKESIQRHKDRIKEVVRKGKAKTQLAIIKELNPIIRGWCNYYSTEISSEAFKYLTHFTVQSLMRWARRRHPKKNLHWIYRKYFGIHEGYQWTFMKEQSRVIRHSETKIERWVKVKGDRSPYDGDWVYWSTRMGRHPEAKKKVAYLLNQQKGKCSHCGLRFFVDDLMEIHHIDKNHHNSKWENLTLLHRHCHDEVHKTSA</sequence>
<evidence type="ECO:0000313" key="2">
    <source>
        <dbReference type="EMBL" id="ERT03903.1"/>
    </source>
</evidence>
<dbReference type="InterPro" id="IPR002711">
    <property type="entry name" value="HNH"/>
</dbReference>
<keyword evidence="3" id="KW-1185">Reference proteome</keyword>
<dbReference type="InterPro" id="IPR043502">
    <property type="entry name" value="DNA/RNA_pol_sf"/>
</dbReference>
<dbReference type="PATRIC" id="fig|1348334.3.peg.5873"/>
<dbReference type="Proteomes" id="UP000017127">
    <property type="component" value="Unassembled WGS sequence"/>
</dbReference>
<dbReference type="GO" id="GO:0003676">
    <property type="term" value="F:nucleic acid binding"/>
    <property type="evidence" value="ECO:0007669"/>
    <property type="project" value="InterPro"/>
</dbReference>
<accession>U7Q7Z4</accession>
<dbReference type="InterPro" id="IPR025960">
    <property type="entry name" value="RVT_N"/>
</dbReference>
<dbReference type="InterPro" id="IPR000477">
    <property type="entry name" value="RT_dom"/>
</dbReference>
<dbReference type="RefSeq" id="WP_023069796.1">
    <property type="nucleotide sequence ID" value="NZ_AUZM01000161.1"/>
</dbReference>
<dbReference type="InterPro" id="IPR051083">
    <property type="entry name" value="GrpII_Intron_Splice-Mob/Def"/>
</dbReference>
<evidence type="ECO:0000313" key="3">
    <source>
        <dbReference type="Proteomes" id="UP000017127"/>
    </source>
</evidence>
<dbReference type="CDD" id="cd00085">
    <property type="entry name" value="HNHc"/>
    <property type="match status" value="1"/>
</dbReference>
<evidence type="ECO:0000259" key="1">
    <source>
        <dbReference type="PROSITE" id="PS50878"/>
    </source>
</evidence>
<comment type="caution">
    <text evidence="2">The sequence shown here is derived from an EMBL/GenBank/DDBJ whole genome shotgun (WGS) entry which is preliminary data.</text>
</comment>
<dbReference type="InterPro" id="IPR030931">
    <property type="entry name" value="Group_II_RT_mat"/>
</dbReference>
<dbReference type="NCBIfam" id="TIGR04416">
    <property type="entry name" value="group_II_RT_mat"/>
    <property type="match status" value="1"/>
</dbReference>
<dbReference type="AlphaFoldDB" id="U7Q7Z4"/>